<evidence type="ECO:0000259" key="1">
    <source>
        <dbReference type="PROSITE" id="PS50011"/>
    </source>
</evidence>
<gene>
    <name evidence="2" type="ORF">RCL2_000023900</name>
</gene>
<dbReference type="SUPFAM" id="SSF56112">
    <property type="entry name" value="Protein kinase-like (PK-like)"/>
    <property type="match status" value="1"/>
</dbReference>
<reference evidence="2" key="1">
    <citation type="submission" date="2019-10" db="EMBL/GenBank/DDBJ databases">
        <title>Conservation and host-specific expression of non-tandemly repeated heterogenous ribosome RNA gene in arbuscular mycorrhizal fungi.</title>
        <authorList>
            <person name="Maeda T."/>
            <person name="Kobayashi Y."/>
            <person name="Nakagawa T."/>
            <person name="Ezawa T."/>
            <person name="Yamaguchi K."/>
            <person name="Bino T."/>
            <person name="Nishimoto Y."/>
            <person name="Shigenobu S."/>
            <person name="Kawaguchi M."/>
        </authorList>
    </citation>
    <scope>NUCLEOTIDE SEQUENCE</scope>
    <source>
        <strain evidence="2">HR1</strain>
    </source>
</reference>
<name>A0A8H3KN36_9GLOM</name>
<evidence type="ECO:0000313" key="2">
    <source>
        <dbReference type="EMBL" id="GES72683.1"/>
    </source>
</evidence>
<dbReference type="PROSITE" id="PS50011">
    <property type="entry name" value="PROTEIN_KINASE_DOM"/>
    <property type="match status" value="1"/>
</dbReference>
<dbReference type="GO" id="GO:0004674">
    <property type="term" value="F:protein serine/threonine kinase activity"/>
    <property type="evidence" value="ECO:0007669"/>
    <property type="project" value="TreeGrafter"/>
</dbReference>
<evidence type="ECO:0000313" key="3">
    <source>
        <dbReference type="Proteomes" id="UP000615446"/>
    </source>
</evidence>
<dbReference type="AlphaFoldDB" id="A0A8H3KN36"/>
<sequence>MKFLKEWFNEGINENVECFDLMEFNNLENISQSVHIKRASWKDPNRIITVVLKIWKNPKITESDFKGLIAKLKVLREINHSNINHFLGLTRDSNNNYFSIMEYANEGNLRDYLKIKFSKLQWDVKIQMALDITRGLMCLHSEKIIHGNLHSCNVLVNNGSVKITDLRLLKQVADITSEYAVYVEPQYLHNSSYERDMKSDIYSFGILLWELSSGRPPFFDYIQKAFGLIRIENKLLNGEREKPVTDTPLEYIQLYQKCWHDDPNLRPEINEAYKILSELKSQLNSNKQYQVTDGKNLSSNKFIDKEVSDRSSFPHAAKVTPEISENSAQQIIRQLKLNHGIVLNGYDIIPSLQEVVAEDGELIVNLYEGPPLVYTSINSDDKELKIDTCINFPVAEIVYNGNLMESVLGHTNGEKKLRELCGDFLARRFLVGGQLFIEDFNSATTTQADILQNYLFCVYNSVIYSTEIQISNLFTLNLLPKLVTLDGKKINTHEKLINWMDDLYQKKMVNIISYGNLIPISWLRNGTLLMDGNFEASGEKQPGVDNFEMMLDFDDWAGDAVDSNLMGWVEDFNLFRGLVVKGDKIETSEKIAIEIVKIPKVNSRDESHLKMIRPSTELEVNLISSNIFSIQNLNSFLFIRNNVQAYGGYDHVMLTHELYEILLNENNVVRPTQEFEQVIEEALNSMKPLKFLQDIFNEYGHLFSQRIILGGFLKDILLNLSSSDMFDDINNIDEIFNQLDHLNISSLITKKGRTVEKKDIHKWIQNRLEVVEFDNIIPLYKILKAEQQRKIDYLLQDNYKILLTGITNLSDLDNNNSENYKRINFDLSMESEDYEVFGLIISENNTKFEEIYVNFGLYDFNGFYAIIKKRRNIDITKYCVLWIIIGKPLKLSIFSPKNRDFQVNYLKKSVTLRSNKSNYLIETTFPLYEGYTGFAHANHSSINYESNNIIKIIKWKKKSIEIQIETSYKFESETNSESSSDSDDESIINLEIDLYICIISTNYKNLKIDNVNGNGKEYLLNSIGYVLNKENFNEGTERQKFNRVPNVSNENVD</sequence>
<keyword evidence="2" id="KW-0418">Kinase</keyword>
<dbReference type="OrthoDB" id="1668230at2759"/>
<dbReference type="Pfam" id="PF07714">
    <property type="entry name" value="PK_Tyr_Ser-Thr"/>
    <property type="match status" value="1"/>
</dbReference>
<dbReference type="Proteomes" id="UP000615446">
    <property type="component" value="Unassembled WGS sequence"/>
</dbReference>
<accession>A0A8H3KN36</accession>
<protein>
    <submittedName>
        <fullName evidence="2">Kinase-like domain-containing protein</fullName>
    </submittedName>
</protein>
<dbReference type="InterPro" id="IPR001245">
    <property type="entry name" value="Ser-Thr/Tyr_kinase_cat_dom"/>
</dbReference>
<dbReference type="Gene3D" id="1.10.510.10">
    <property type="entry name" value="Transferase(Phosphotransferase) domain 1"/>
    <property type="match status" value="1"/>
</dbReference>
<dbReference type="GO" id="GO:0005524">
    <property type="term" value="F:ATP binding"/>
    <property type="evidence" value="ECO:0007669"/>
    <property type="project" value="InterPro"/>
</dbReference>
<dbReference type="InterPro" id="IPR011009">
    <property type="entry name" value="Kinase-like_dom_sf"/>
</dbReference>
<dbReference type="InterPro" id="IPR051681">
    <property type="entry name" value="Ser/Thr_Kinases-Pseudokinases"/>
</dbReference>
<keyword evidence="2" id="KW-0808">Transferase</keyword>
<proteinExistence type="predicted"/>
<feature type="domain" description="Protein kinase" evidence="1">
    <location>
        <begin position="19"/>
        <end position="279"/>
    </location>
</feature>
<dbReference type="PANTHER" id="PTHR44329">
    <property type="entry name" value="SERINE/THREONINE-PROTEIN KINASE TNNI3K-RELATED"/>
    <property type="match status" value="1"/>
</dbReference>
<dbReference type="InterPro" id="IPR000719">
    <property type="entry name" value="Prot_kinase_dom"/>
</dbReference>
<comment type="caution">
    <text evidence="2">The sequence shown here is derived from an EMBL/GenBank/DDBJ whole genome shotgun (WGS) entry which is preliminary data.</text>
</comment>
<dbReference type="EMBL" id="BLAL01000004">
    <property type="protein sequence ID" value="GES72683.1"/>
    <property type="molecule type" value="Genomic_DNA"/>
</dbReference>
<organism evidence="2 3">
    <name type="scientific">Rhizophagus clarus</name>
    <dbReference type="NCBI Taxonomy" id="94130"/>
    <lineage>
        <taxon>Eukaryota</taxon>
        <taxon>Fungi</taxon>
        <taxon>Fungi incertae sedis</taxon>
        <taxon>Mucoromycota</taxon>
        <taxon>Glomeromycotina</taxon>
        <taxon>Glomeromycetes</taxon>
        <taxon>Glomerales</taxon>
        <taxon>Glomeraceae</taxon>
        <taxon>Rhizophagus</taxon>
    </lineage>
</organism>